<evidence type="ECO:0000313" key="2">
    <source>
        <dbReference type="EMBL" id="SVD24789.1"/>
    </source>
</evidence>
<accession>A0A382TRS8</accession>
<proteinExistence type="predicted"/>
<dbReference type="EMBL" id="UINC01138687">
    <property type="protein sequence ID" value="SVD24789.1"/>
    <property type="molecule type" value="Genomic_DNA"/>
</dbReference>
<dbReference type="AlphaFoldDB" id="A0A382TRS8"/>
<name>A0A382TRS8_9ZZZZ</name>
<keyword evidence="1" id="KW-0812">Transmembrane</keyword>
<protein>
    <submittedName>
        <fullName evidence="2">Uncharacterized protein</fullName>
    </submittedName>
</protein>
<keyword evidence="1" id="KW-1133">Transmembrane helix</keyword>
<gene>
    <name evidence="2" type="ORF">METZ01_LOCUS377643</name>
</gene>
<feature type="transmembrane region" description="Helical" evidence="1">
    <location>
        <begin position="6"/>
        <end position="25"/>
    </location>
</feature>
<sequence>MTIKEILTDILVLLMICAMTFLMMFL</sequence>
<organism evidence="2">
    <name type="scientific">marine metagenome</name>
    <dbReference type="NCBI Taxonomy" id="408172"/>
    <lineage>
        <taxon>unclassified sequences</taxon>
        <taxon>metagenomes</taxon>
        <taxon>ecological metagenomes</taxon>
    </lineage>
</organism>
<reference evidence="2" key="1">
    <citation type="submission" date="2018-05" db="EMBL/GenBank/DDBJ databases">
        <authorList>
            <person name="Lanie J.A."/>
            <person name="Ng W.-L."/>
            <person name="Kazmierczak K.M."/>
            <person name="Andrzejewski T.M."/>
            <person name="Davidsen T.M."/>
            <person name="Wayne K.J."/>
            <person name="Tettelin H."/>
            <person name="Glass J.I."/>
            <person name="Rusch D."/>
            <person name="Podicherti R."/>
            <person name="Tsui H.-C.T."/>
            <person name="Winkler M.E."/>
        </authorList>
    </citation>
    <scope>NUCLEOTIDE SEQUENCE</scope>
</reference>
<keyword evidence="1" id="KW-0472">Membrane</keyword>
<evidence type="ECO:0000256" key="1">
    <source>
        <dbReference type="SAM" id="Phobius"/>
    </source>
</evidence>